<protein>
    <recommendedName>
        <fullName evidence="2">SIS domain-containing protein</fullName>
    </recommendedName>
</protein>
<feature type="domain" description="SIS" evidence="2">
    <location>
        <begin position="108"/>
        <end position="256"/>
    </location>
</feature>
<feature type="region of interest" description="Disordered" evidence="1">
    <location>
        <begin position="26"/>
        <end position="56"/>
    </location>
</feature>
<comment type="caution">
    <text evidence="3">The sequence shown here is derived from an EMBL/GenBank/DDBJ whole genome shotgun (WGS) entry which is preliminary data.</text>
</comment>
<dbReference type="GeneID" id="73378128"/>
<accession>A0AAI9T1E6</accession>
<dbReference type="PROSITE" id="PS51464">
    <property type="entry name" value="SIS"/>
    <property type="match status" value="1"/>
</dbReference>
<gene>
    <name evidence="3" type="ORF">KGF56_000511</name>
</gene>
<dbReference type="GO" id="GO:1901135">
    <property type="term" value="P:carbohydrate derivative metabolic process"/>
    <property type="evidence" value="ECO:0007669"/>
    <property type="project" value="InterPro"/>
</dbReference>
<feature type="compositionally biased region" description="Low complexity" evidence="1">
    <location>
        <begin position="36"/>
        <end position="47"/>
    </location>
</feature>
<keyword evidence="4" id="KW-1185">Reference proteome</keyword>
<dbReference type="PANTHER" id="PTHR38418:SF2">
    <property type="entry name" value="SUGAR ISOMERASE, KPSF_GUTQ (AFU_ORTHOLOGUE AFUA_6G08860)"/>
    <property type="match status" value="1"/>
</dbReference>
<evidence type="ECO:0000313" key="4">
    <source>
        <dbReference type="Proteomes" id="UP001202479"/>
    </source>
</evidence>
<evidence type="ECO:0000259" key="2">
    <source>
        <dbReference type="PROSITE" id="PS51464"/>
    </source>
</evidence>
<dbReference type="Pfam" id="PF01380">
    <property type="entry name" value="SIS"/>
    <property type="match status" value="1"/>
</dbReference>
<dbReference type="InterPro" id="IPR046348">
    <property type="entry name" value="SIS_dom_sf"/>
</dbReference>
<dbReference type="InterPro" id="IPR001347">
    <property type="entry name" value="SIS_dom"/>
</dbReference>
<evidence type="ECO:0000256" key="1">
    <source>
        <dbReference type="SAM" id="MobiDB-lite"/>
    </source>
</evidence>
<sequence length="459" mass="49757">MMSQCQDQSLCPGSNNCNANLPDLLSSNPNAKANNTDTGTTTTSDTGAINDDSYSTKVSSPAKFFVQTALSSITNTLKLENEAVKHLYNQYQTDEFSINNLVESLSIMFKTFQKNGKIIISGIGKSYKLALKLVATLNSLSISSSNLHPSEALHGDLGLINDSVDCLIMLTSSGNTPELINLLPHLSQDLPIILLTCNKISKLSTSGRIKSLIFAELLPTHNEESIHGIPAPTVSTTLSLILADSVILALSELIENDLYKRRKLFGLKHPGGSIGVKLSSATSPTVSSLPSEVGSFSTTSLLSLKNFNSLSTANNTLNNTSAAIESDASGALEMFVPSRKPTSPSSSLSSSSSSSAAAAAAPSTSNNNCKTVTHEQILNLTELDILKWITLYDYLQVQDSNLKVKLTQVKQIYKDYYKNNHYTITGNSNDLTKEGDNNNNPDKDYHWNKFKWELLRSFK</sequence>
<organism evidence="3 4">
    <name type="scientific">Candida oxycetoniae</name>
    <dbReference type="NCBI Taxonomy" id="497107"/>
    <lineage>
        <taxon>Eukaryota</taxon>
        <taxon>Fungi</taxon>
        <taxon>Dikarya</taxon>
        <taxon>Ascomycota</taxon>
        <taxon>Saccharomycotina</taxon>
        <taxon>Pichiomycetes</taxon>
        <taxon>Debaryomycetaceae</taxon>
        <taxon>Candida/Lodderomyces clade</taxon>
        <taxon>Candida</taxon>
    </lineage>
</organism>
<evidence type="ECO:0000313" key="3">
    <source>
        <dbReference type="EMBL" id="KAI3406665.2"/>
    </source>
</evidence>
<dbReference type="SUPFAM" id="SSF53697">
    <property type="entry name" value="SIS domain"/>
    <property type="match status" value="1"/>
</dbReference>
<name>A0AAI9T1E6_9ASCO</name>
<dbReference type="AlphaFoldDB" id="A0AAI9T1E6"/>
<dbReference type="RefSeq" id="XP_049182410.1">
    <property type="nucleotide sequence ID" value="XM_049326431.1"/>
</dbReference>
<dbReference type="PANTHER" id="PTHR38418">
    <property type="entry name" value="SUGAR ISOMERASE, KPSF/GUTQ (AFU_ORTHOLOGUE AFUA_6G08860)"/>
    <property type="match status" value="1"/>
</dbReference>
<proteinExistence type="predicted"/>
<feature type="compositionally biased region" description="Polar residues" evidence="1">
    <location>
        <begin position="26"/>
        <end position="35"/>
    </location>
</feature>
<dbReference type="Gene3D" id="3.40.50.10490">
    <property type="entry name" value="Glucose-6-phosphate isomerase like protein, domain 1"/>
    <property type="match status" value="1"/>
</dbReference>
<dbReference type="GO" id="GO:0097367">
    <property type="term" value="F:carbohydrate derivative binding"/>
    <property type="evidence" value="ECO:0007669"/>
    <property type="project" value="InterPro"/>
</dbReference>
<dbReference type="EMBL" id="JAHUZD010000022">
    <property type="protein sequence ID" value="KAI3406665.2"/>
    <property type="molecule type" value="Genomic_DNA"/>
</dbReference>
<dbReference type="Proteomes" id="UP001202479">
    <property type="component" value="Unassembled WGS sequence"/>
</dbReference>
<reference evidence="3" key="1">
    <citation type="journal article" date="2022" name="DNA Res.">
        <title>Genome analysis of five recently described species of the CUG-Ser clade uncovers Candida theae as a new hybrid lineage with pathogenic potential in the Candida parapsilosis species complex.</title>
        <authorList>
            <person name="Mixao V."/>
            <person name="Del Olmo V."/>
            <person name="Hegedusova E."/>
            <person name="Saus E."/>
            <person name="Pryszcz L."/>
            <person name="Cillingova A."/>
            <person name="Nosek J."/>
            <person name="Gabaldon T."/>
        </authorList>
    </citation>
    <scope>NUCLEOTIDE SEQUENCE</scope>
    <source>
        <strain evidence="3">CBS 10844</strain>
    </source>
</reference>